<feature type="chain" id="PRO_5026130676" evidence="1">
    <location>
        <begin position="22"/>
        <end position="88"/>
    </location>
</feature>
<organism evidence="2 3">
    <name type="scientific">Duganella guangzhouensis</name>
    <dbReference type="NCBI Taxonomy" id="2666084"/>
    <lineage>
        <taxon>Bacteria</taxon>
        <taxon>Pseudomonadati</taxon>
        <taxon>Pseudomonadota</taxon>
        <taxon>Betaproteobacteria</taxon>
        <taxon>Burkholderiales</taxon>
        <taxon>Oxalobacteraceae</taxon>
        <taxon>Telluria group</taxon>
        <taxon>Duganella</taxon>
    </lineage>
</organism>
<dbReference type="EMBL" id="WKJK01000006">
    <property type="protein sequence ID" value="MRW91072.1"/>
    <property type="molecule type" value="Genomic_DNA"/>
</dbReference>
<reference evidence="2 3" key="1">
    <citation type="submission" date="2019-11" db="EMBL/GenBank/DDBJ databases">
        <title>Novel species isolated from a subtropical stream in China.</title>
        <authorList>
            <person name="Lu H."/>
        </authorList>
    </citation>
    <scope>NUCLEOTIDE SEQUENCE [LARGE SCALE GENOMIC DNA]</scope>
    <source>
        <strain evidence="2 3">FT80W</strain>
    </source>
</reference>
<gene>
    <name evidence="2" type="ORF">GJ699_13835</name>
</gene>
<evidence type="ECO:0000313" key="3">
    <source>
        <dbReference type="Proteomes" id="UP000433309"/>
    </source>
</evidence>
<name>A0A6I2KZU1_9BURK</name>
<dbReference type="RefSeq" id="WP_154377109.1">
    <property type="nucleotide sequence ID" value="NZ_WKJK01000006.1"/>
</dbReference>
<keyword evidence="3" id="KW-1185">Reference proteome</keyword>
<protein>
    <submittedName>
        <fullName evidence="2">Uncharacterized protein</fullName>
    </submittedName>
</protein>
<evidence type="ECO:0000256" key="1">
    <source>
        <dbReference type="SAM" id="SignalP"/>
    </source>
</evidence>
<dbReference type="AlphaFoldDB" id="A0A6I2KZU1"/>
<dbReference type="Proteomes" id="UP000433309">
    <property type="component" value="Unassembled WGS sequence"/>
</dbReference>
<proteinExistence type="predicted"/>
<sequence>MRNVLALLAAVIFVLYSSVLAAAPAKACCKDAHCPVEQCVAMACTPSAMPATVGKALQLDLPSPRQAPLPHRAAELPCPAEEIWRPPD</sequence>
<keyword evidence="1" id="KW-0732">Signal</keyword>
<comment type="caution">
    <text evidence="2">The sequence shown here is derived from an EMBL/GenBank/DDBJ whole genome shotgun (WGS) entry which is preliminary data.</text>
</comment>
<evidence type="ECO:0000313" key="2">
    <source>
        <dbReference type="EMBL" id="MRW91072.1"/>
    </source>
</evidence>
<feature type="signal peptide" evidence="1">
    <location>
        <begin position="1"/>
        <end position="21"/>
    </location>
</feature>
<accession>A0A6I2KZU1</accession>